<dbReference type="Proteomes" id="UP000007993">
    <property type="component" value="Unassembled WGS sequence"/>
</dbReference>
<evidence type="ECO:0000313" key="2">
    <source>
        <dbReference type="Proteomes" id="UP000007993"/>
    </source>
</evidence>
<comment type="caution">
    <text evidence="1">The sequence shown here is derived from an EMBL/GenBank/DDBJ whole genome shotgun (WGS) entry which is preliminary data.</text>
</comment>
<dbReference type="EMBL" id="AMCW01000098">
    <property type="protein sequence ID" value="EKK01417.1"/>
    <property type="molecule type" value="Genomic_DNA"/>
</dbReference>
<dbReference type="PATRIC" id="fig|993517.3.peg.3609"/>
<protein>
    <submittedName>
        <fullName evidence="1">Uncharacterized protein</fullName>
    </submittedName>
</protein>
<gene>
    <name evidence="1" type="ORF">RBSH_03326</name>
</gene>
<dbReference type="AlphaFoldDB" id="K5D437"/>
<accession>K5D437</accession>
<reference evidence="1 2" key="1">
    <citation type="journal article" date="2013" name="Mar. Genomics">
        <title>Expression of sulfatases in Rhodopirellula baltica and the diversity of sulfatases in the genus Rhodopirellula.</title>
        <authorList>
            <person name="Wegner C.E."/>
            <person name="Richter-Heitmann T."/>
            <person name="Klindworth A."/>
            <person name="Klockow C."/>
            <person name="Richter M."/>
            <person name="Achstetter T."/>
            <person name="Glockner F.O."/>
            <person name="Harder J."/>
        </authorList>
    </citation>
    <scope>NUCLEOTIDE SEQUENCE [LARGE SCALE GENOMIC DNA]</scope>
    <source>
        <strain evidence="1 2">SH28</strain>
    </source>
</reference>
<organism evidence="1 2">
    <name type="scientific">Rhodopirellula baltica SH28</name>
    <dbReference type="NCBI Taxonomy" id="993517"/>
    <lineage>
        <taxon>Bacteria</taxon>
        <taxon>Pseudomonadati</taxon>
        <taxon>Planctomycetota</taxon>
        <taxon>Planctomycetia</taxon>
        <taxon>Pirellulales</taxon>
        <taxon>Pirellulaceae</taxon>
        <taxon>Rhodopirellula</taxon>
    </lineage>
</organism>
<evidence type="ECO:0000313" key="1">
    <source>
        <dbReference type="EMBL" id="EKK01417.1"/>
    </source>
</evidence>
<proteinExistence type="predicted"/>
<sequence>MRHRTLQGDTLSNLFLGIVVMPENIGKSLAFREK</sequence>
<name>K5D437_RHOBT</name>